<evidence type="ECO:0000313" key="2">
    <source>
        <dbReference type="Proteomes" id="UP000504632"/>
    </source>
</evidence>
<dbReference type="GO" id="GO:0005829">
    <property type="term" value="C:cytosol"/>
    <property type="evidence" value="ECO:0007669"/>
    <property type="project" value="TreeGrafter"/>
</dbReference>
<dbReference type="GeneID" id="115823135"/>
<evidence type="ECO:0000256" key="1">
    <source>
        <dbReference type="SAM" id="MobiDB-lite"/>
    </source>
</evidence>
<dbReference type="PANTHER" id="PTHR35663:SF1">
    <property type="entry name" value="TESTIS DEVELOPMENT-RELATED PROTEIN"/>
    <property type="match status" value="1"/>
</dbReference>
<dbReference type="Proteomes" id="UP000504632">
    <property type="component" value="Chromosome 10"/>
</dbReference>
<feature type="region of interest" description="Disordered" evidence="1">
    <location>
        <begin position="221"/>
        <end position="243"/>
    </location>
</feature>
<feature type="region of interest" description="Disordered" evidence="1">
    <location>
        <begin position="79"/>
        <end position="192"/>
    </location>
</feature>
<feature type="compositionally biased region" description="Basic and acidic residues" evidence="1">
    <location>
        <begin position="23"/>
        <end position="40"/>
    </location>
</feature>
<proteinExistence type="predicted"/>
<feature type="compositionally biased region" description="Basic and acidic residues" evidence="1">
    <location>
        <begin position="154"/>
        <end position="167"/>
    </location>
</feature>
<feature type="compositionally biased region" description="Polar residues" evidence="1">
    <location>
        <begin position="231"/>
        <end position="243"/>
    </location>
</feature>
<feature type="region of interest" description="Disordered" evidence="1">
    <location>
        <begin position="1"/>
        <end position="63"/>
    </location>
</feature>
<dbReference type="InParanoid" id="A0A6J2WC82"/>
<dbReference type="OrthoDB" id="9634112at2759"/>
<dbReference type="GO" id="GO:0007283">
    <property type="term" value="P:spermatogenesis"/>
    <property type="evidence" value="ECO:0007669"/>
    <property type="project" value="InterPro"/>
</dbReference>
<feature type="compositionally biased region" description="Polar residues" evidence="1">
    <location>
        <begin position="113"/>
        <end position="123"/>
    </location>
</feature>
<dbReference type="GO" id="GO:0005634">
    <property type="term" value="C:nucleus"/>
    <property type="evidence" value="ECO:0007669"/>
    <property type="project" value="TreeGrafter"/>
</dbReference>
<reference evidence="3" key="1">
    <citation type="submission" date="2025-08" db="UniProtKB">
        <authorList>
            <consortium name="RefSeq"/>
        </authorList>
    </citation>
    <scope>IDENTIFICATION</scope>
</reference>
<keyword evidence="2" id="KW-1185">Reference proteome</keyword>
<dbReference type="FunCoup" id="A0A6J2WC82">
    <property type="interactions" value="986"/>
</dbReference>
<dbReference type="PANTHER" id="PTHR35663">
    <property type="entry name" value="TESTIS DEVELOPMENT-RELATED PROTEIN-RELATED"/>
    <property type="match status" value="1"/>
</dbReference>
<dbReference type="InterPro" id="IPR031399">
    <property type="entry name" value="TDRP"/>
</dbReference>
<feature type="compositionally biased region" description="Acidic residues" evidence="1">
    <location>
        <begin position="143"/>
        <end position="153"/>
    </location>
</feature>
<name>A0A6J2WC82_CHACN</name>
<sequence length="243" mass="27421">MSLNNMFKKSKSKMLVDEEEDDISWHHDHARKNEGAKEVEETLSPSTKELKLKKIKSKRERGDKKLFPSLDDEHILLTGVTLSDRRGSQRKSWEEDRGKQHSEKDKTHCFWDSVTTTMRQITPTRKVDKIEGWEPPRLSEGPDGGEEEEEEGGEGSKRERRKKDEPKNPSPLSSPLSISLPQSLSLPPWTGLGLEADSSCYSSLSESQAGGPVRWAARARGKLAAVRRRSPSSLSESTWEGLK</sequence>
<gene>
    <name evidence="3" type="primary">LOC115823135</name>
</gene>
<feature type="compositionally biased region" description="Basic and acidic residues" evidence="1">
    <location>
        <begin position="125"/>
        <end position="134"/>
    </location>
</feature>
<dbReference type="RefSeq" id="XP_030643015.1">
    <property type="nucleotide sequence ID" value="XM_030787155.1"/>
</dbReference>
<feature type="compositionally biased region" description="Basic and acidic residues" evidence="1">
    <location>
        <begin position="83"/>
        <end position="109"/>
    </location>
</feature>
<evidence type="ECO:0000313" key="3">
    <source>
        <dbReference type="RefSeq" id="XP_030643015.1"/>
    </source>
</evidence>
<dbReference type="AlphaFoldDB" id="A0A6J2WC82"/>
<dbReference type="Pfam" id="PF15683">
    <property type="entry name" value="TDRP"/>
    <property type="match status" value="1"/>
</dbReference>
<feature type="compositionally biased region" description="Basic residues" evidence="1">
    <location>
        <begin position="221"/>
        <end position="230"/>
    </location>
</feature>
<protein>
    <submittedName>
        <fullName evidence="3">Testis development-related protein</fullName>
    </submittedName>
</protein>
<feature type="compositionally biased region" description="Low complexity" evidence="1">
    <location>
        <begin position="170"/>
        <end position="188"/>
    </location>
</feature>
<organism evidence="2 3">
    <name type="scientific">Chanos chanos</name>
    <name type="common">Milkfish</name>
    <name type="synonym">Mugil chanos</name>
    <dbReference type="NCBI Taxonomy" id="29144"/>
    <lineage>
        <taxon>Eukaryota</taxon>
        <taxon>Metazoa</taxon>
        <taxon>Chordata</taxon>
        <taxon>Craniata</taxon>
        <taxon>Vertebrata</taxon>
        <taxon>Euteleostomi</taxon>
        <taxon>Actinopterygii</taxon>
        <taxon>Neopterygii</taxon>
        <taxon>Teleostei</taxon>
        <taxon>Ostariophysi</taxon>
        <taxon>Gonorynchiformes</taxon>
        <taxon>Chanidae</taxon>
        <taxon>Chanos</taxon>
    </lineage>
</organism>
<accession>A0A6J2WC82</accession>